<dbReference type="PANTHER" id="PTHR48228:SF6">
    <property type="entry name" value="L-CARNITINE COA-TRANSFERASE"/>
    <property type="match status" value="1"/>
</dbReference>
<dbReference type="InterPro" id="IPR050509">
    <property type="entry name" value="CoA-transferase_III"/>
</dbReference>
<evidence type="ECO:0000256" key="3">
    <source>
        <dbReference type="SAM" id="MobiDB-lite"/>
    </source>
</evidence>
<dbReference type="EMBL" id="CP045851">
    <property type="protein sequence ID" value="QGG96572.1"/>
    <property type="molecule type" value="Genomic_DNA"/>
</dbReference>
<comment type="similarity">
    <text evidence="1">Belongs to the CoA-transferase III family.</text>
</comment>
<dbReference type="GO" id="GO:0016740">
    <property type="term" value="F:transferase activity"/>
    <property type="evidence" value="ECO:0007669"/>
    <property type="project" value="UniProtKB-KW"/>
</dbReference>
<evidence type="ECO:0000313" key="4">
    <source>
        <dbReference type="EMBL" id="QGG96572.1"/>
    </source>
</evidence>
<organism evidence="4 5">
    <name type="scientific">Actinomarinicola tropica</name>
    <dbReference type="NCBI Taxonomy" id="2789776"/>
    <lineage>
        <taxon>Bacteria</taxon>
        <taxon>Bacillati</taxon>
        <taxon>Actinomycetota</taxon>
        <taxon>Acidimicrobiia</taxon>
        <taxon>Acidimicrobiales</taxon>
        <taxon>Iamiaceae</taxon>
        <taxon>Actinomarinicola</taxon>
    </lineage>
</organism>
<evidence type="ECO:0000256" key="1">
    <source>
        <dbReference type="ARBA" id="ARBA00008383"/>
    </source>
</evidence>
<dbReference type="InterPro" id="IPR044855">
    <property type="entry name" value="CoA-Trfase_III_dom3_sf"/>
</dbReference>
<keyword evidence="2 4" id="KW-0808">Transferase</keyword>
<dbReference type="PANTHER" id="PTHR48228">
    <property type="entry name" value="SUCCINYL-COA--D-CITRAMALATE COA-TRANSFERASE"/>
    <property type="match status" value="1"/>
</dbReference>
<evidence type="ECO:0000313" key="5">
    <source>
        <dbReference type="Proteomes" id="UP000334019"/>
    </source>
</evidence>
<feature type="region of interest" description="Disordered" evidence="3">
    <location>
        <begin position="355"/>
        <end position="377"/>
    </location>
</feature>
<reference evidence="4 5" key="1">
    <citation type="submission" date="2019-11" db="EMBL/GenBank/DDBJ databases">
        <authorList>
            <person name="He Y."/>
        </authorList>
    </citation>
    <scope>NUCLEOTIDE SEQUENCE [LARGE SCALE GENOMIC DNA]</scope>
    <source>
        <strain evidence="4 5">SCSIO 58843</strain>
    </source>
</reference>
<sequence length="377" mass="39818">MTSSPGPLADLRVIDLATVVAGPGCARYLADFGADVIKVERPDGGDTTRAMGWRDPSDDVTFWWKLCGRGKRSVVLDLKSDEGRDALHRLIDSADVLIENFRPGKLEALGFVPDELIARNPTLVITRVSGFGQDGPYASRPGFATLAEAMSGFASINGEPDGAPLLPPIALTDEVAALVGAFSTMVALHSGVGQVVDVNLLESMFQLMGPLFSVYAATGELPPRLGAGIPYTVPRNTYRTADDKWVAISTSAESVAQRVMNLVGAAGDPRFASFAGRVAHRDEVDDLVGRWIGERSLAQVLAAFEEAEAAAAPVYDMADIADDPHYRARGSVVELDGVSMQGLVARLSATPGRVARPAPGLGADTDEVLAELDDEGS</sequence>
<dbReference type="InterPro" id="IPR003673">
    <property type="entry name" value="CoA-Trfase_fam_III"/>
</dbReference>
<evidence type="ECO:0000256" key="2">
    <source>
        <dbReference type="ARBA" id="ARBA00022679"/>
    </source>
</evidence>
<dbReference type="Gene3D" id="3.30.1540.10">
    <property type="entry name" value="formyl-coa transferase, domain 3"/>
    <property type="match status" value="1"/>
</dbReference>
<protein>
    <submittedName>
        <fullName evidence="4">CoA transferase</fullName>
    </submittedName>
</protein>
<keyword evidence="5" id="KW-1185">Reference proteome</keyword>
<dbReference type="SUPFAM" id="SSF89796">
    <property type="entry name" value="CoA-transferase family III (CaiB/BaiF)"/>
    <property type="match status" value="1"/>
</dbReference>
<dbReference type="Gene3D" id="3.40.50.10540">
    <property type="entry name" value="Crotonobetainyl-coa:carnitine coa-transferase, domain 1"/>
    <property type="match status" value="1"/>
</dbReference>
<dbReference type="RefSeq" id="WP_153760676.1">
    <property type="nucleotide sequence ID" value="NZ_CP045851.1"/>
</dbReference>
<proteinExistence type="inferred from homology"/>
<feature type="compositionally biased region" description="Acidic residues" evidence="3">
    <location>
        <begin position="364"/>
        <end position="377"/>
    </location>
</feature>
<dbReference type="Proteomes" id="UP000334019">
    <property type="component" value="Chromosome"/>
</dbReference>
<accession>A0A5Q2RNP4</accession>
<dbReference type="KEGG" id="atq:GH723_16505"/>
<name>A0A5Q2RNP4_9ACTN</name>
<dbReference type="Pfam" id="PF02515">
    <property type="entry name" value="CoA_transf_3"/>
    <property type="match status" value="1"/>
</dbReference>
<dbReference type="InterPro" id="IPR023606">
    <property type="entry name" value="CoA-Trfase_III_dom_1_sf"/>
</dbReference>
<gene>
    <name evidence="4" type="ORF">GH723_16505</name>
</gene>
<dbReference type="AlphaFoldDB" id="A0A5Q2RNP4"/>